<keyword evidence="2" id="KW-0548">Nucleotidyltransferase</keyword>
<organism evidence="8 9">
    <name type="scientific">Lolium multiflorum</name>
    <name type="common">Italian ryegrass</name>
    <name type="synonym">Lolium perenne subsp. multiflorum</name>
    <dbReference type="NCBI Taxonomy" id="4521"/>
    <lineage>
        <taxon>Eukaryota</taxon>
        <taxon>Viridiplantae</taxon>
        <taxon>Streptophyta</taxon>
        <taxon>Embryophyta</taxon>
        <taxon>Tracheophyta</taxon>
        <taxon>Spermatophyta</taxon>
        <taxon>Magnoliopsida</taxon>
        <taxon>Liliopsida</taxon>
        <taxon>Poales</taxon>
        <taxon>Poaceae</taxon>
        <taxon>BOP clade</taxon>
        <taxon>Pooideae</taxon>
        <taxon>Poodae</taxon>
        <taxon>Poeae</taxon>
        <taxon>Poeae Chloroplast Group 2 (Poeae type)</taxon>
        <taxon>Loliodinae</taxon>
        <taxon>Loliinae</taxon>
        <taxon>Lolium</taxon>
    </lineage>
</organism>
<dbReference type="SUPFAM" id="SSF56672">
    <property type="entry name" value="DNA/RNA polymerases"/>
    <property type="match status" value="1"/>
</dbReference>
<dbReference type="Proteomes" id="UP001231189">
    <property type="component" value="Unassembled WGS sequence"/>
</dbReference>
<evidence type="ECO:0000313" key="8">
    <source>
        <dbReference type="EMBL" id="KAK1649027.1"/>
    </source>
</evidence>
<keyword evidence="9" id="KW-1185">Reference proteome</keyword>
<feature type="domain" description="Reverse transcriptase RNase H-like" evidence="7">
    <location>
        <begin position="135"/>
        <end position="228"/>
    </location>
</feature>
<name>A0AAD8SBF1_LOLMU</name>
<keyword evidence="3" id="KW-0540">Nuclease</keyword>
<evidence type="ECO:0000256" key="5">
    <source>
        <dbReference type="ARBA" id="ARBA00022801"/>
    </source>
</evidence>
<dbReference type="PANTHER" id="PTHR34072:SF44">
    <property type="entry name" value="RNA-DIRECTED DNA POLYMERASE"/>
    <property type="match status" value="1"/>
</dbReference>
<dbReference type="PANTHER" id="PTHR34072">
    <property type="entry name" value="ENZYMATIC POLYPROTEIN-RELATED"/>
    <property type="match status" value="1"/>
</dbReference>
<evidence type="ECO:0000256" key="3">
    <source>
        <dbReference type="ARBA" id="ARBA00022722"/>
    </source>
</evidence>
<evidence type="ECO:0000256" key="4">
    <source>
        <dbReference type="ARBA" id="ARBA00022759"/>
    </source>
</evidence>
<dbReference type="GO" id="GO:0003964">
    <property type="term" value="F:RNA-directed DNA polymerase activity"/>
    <property type="evidence" value="ECO:0007669"/>
    <property type="project" value="UniProtKB-KW"/>
</dbReference>
<keyword evidence="1" id="KW-0808">Transferase</keyword>
<evidence type="ECO:0000259" key="7">
    <source>
        <dbReference type="Pfam" id="PF17917"/>
    </source>
</evidence>
<dbReference type="Pfam" id="PF17917">
    <property type="entry name" value="RT_RNaseH"/>
    <property type="match status" value="1"/>
</dbReference>
<dbReference type="GO" id="GO:0016787">
    <property type="term" value="F:hydrolase activity"/>
    <property type="evidence" value="ECO:0007669"/>
    <property type="project" value="UniProtKB-KW"/>
</dbReference>
<dbReference type="GO" id="GO:0004519">
    <property type="term" value="F:endonuclease activity"/>
    <property type="evidence" value="ECO:0007669"/>
    <property type="project" value="UniProtKB-KW"/>
</dbReference>
<evidence type="ECO:0000256" key="6">
    <source>
        <dbReference type="ARBA" id="ARBA00022918"/>
    </source>
</evidence>
<dbReference type="AlphaFoldDB" id="A0AAD8SBF1"/>
<accession>A0AAD8SBF1</accession>
<keyword evidence="5" id="KW-0378">Hydrolase</keyword>
<dbReference type="EMBL" id="JAUUTY010000004">
    <property type="protein sequence ID" value="KAK1649027.1"/>
    <property type="molecule type" value="Genomic_DNA"/>
</dbReference>
<dbReference type="Gene3D" id="3.10.20.370">
    <property type="match status" value="1"/>
</dbReference>
<evidence type="ECO:0000256" key="1">
    <source>
        <dbReference type="ARBA" id="ARBA00022679"/>
    </source>
</evidence>
<comment type="caution">
    <text evidence="8">The sequence shown here is derived from an EMBL/GenBank/DDBJ whole genome shotgun (WGS) entry which is preliminary data.</text>
</comment>
<dbReference type="FunFam" id="3.10.20.370:FF:000001">
    <property type="entry name" value="Retrovirus-related Pol polyprotein from transposon 17.6-like protein"/>
    <property type="match status" value="1"/>
</dbReference>
<dbReference type="InterPro" id="IPR043502">
    <property type="entry name" value="DNA/RNA_pol_sf"/>
</dbReference>
<proteinExistence type="predicted"/>
<keyword evidence="6" id="KW-0695">RNA-directed DNA polymerase</keyword>
<dbReference type="CDD" id="cd09274">
    <property type="entry name" value="RNase_HI_RT_Ty3"/>
    <property type="match status" value="1"/>
</dbReference>
<gene>
    <name evidence="8" type="ORF">QYE76_066832</name>
</gene>
<protein>
    <recommendedName>
        <fullName evidence="7">Reverse transcriptase RNase H-like domain-containing protein</fullName>
    </recommendedName>
</protein>
<evidence type="ECO:0000313" key="9">
    <source>
        <dbReference type="Proteomes" id="UP001231189"/>
    </source>
</evidence>
<sequence>MPCGGHARRRFFNLNAEAMSELVVKLNIDSVPSAYIEKIPFPAKMKEYSVITSVVNKSAKKPIEPEEQINVEPAIAIVKDLVTENVEDGHIIFCEDASNIVSHPSKSRKASVPMLSVRIGDHCYYGLCDIVEPPDASDFAVGAVLGQRVDKKLNVIHYASKTLDDAQRNYATTEKELLAVVFACDKFRPYIVDSKVTVHTDHAAIRYLMEKKDAKPRLIRWVLLLQEFDLHIVDRKGADNPVADNLSRLENIAYDPVPVNDSFPNEQLAVIKVSSRDSPCKQLNSAIDTPPWYVKCGKAPEIRLAMTCESKETLRCGGTSRIVIAASSRRKTPERKELSGMQKSTGEIPSRRWEIVAIVTVIELDFIGIIIIIISTTDTVISTLHLVSAVTSGVES</sequence>
<reference evidence="8" key="1">
    <citation type="submission" date="2023-07" db="EMBL/GenBank/DDBJ databases">
        <title>A chromosome-level genome assembly of Lolium multiflorum.</title>
        <authorList>
            <person name="Chen Y."/>
            <person name="Copetti D."/>
            <person name="Kolliker R."/>
            <person name="Studer B."/>
        </authorList>
    </citation>
    <scope>NUCLEOTIDE SEQUENCE</scope>
    <source>
        <strain evidence="8">02402/16</strain>
        <tissue evidence="8">Leaf</tissue>
    </source>
</reference>
<keyword evidence="4" id="KW-0255">Endonuclease</keyword>
<evidence type="ECO:0000256" key="2">
    <source>
        <dbReference type="ARBA" id="ARBA00022695"/>
    </source>
</evidence>
<dbReference type="InterPro" id="IPR041373">
    <property type="entry name" value="RT_RNaseH"/>
</dbReference>